<keyword evidence="3" id="KW-1185">Reference proteome</keyword>
<organism evidence="2 3">
    <name type="scientific">Mycena pura</name>
    <dbReference type="NCBI Taxonomy" id="153505"/>
    <lineage>
        <taxon>Eukaryota</taxon>
        <taxon>Fungi</taxon>
        <taxon>Dikarya</taxon>
        <taxon>Basidiomycota</taxon>
        <taxon>Agaricomycotina</taxon>
        <taxon>Agaricomycetes</taxon>
        <taxon>Agaricomycetidae</taxon>
        <taxon>Agaricales</taxon>
        <taxon>Marasmiineae</taxon>
        <taxon>Mycenaceae</taxon>
        <taxon>Mycena</taxon>
    </lineage>
</organism>
<evidence type="ECO:0000313" key="3">
    <source>
        <dbReference type="Proteomes" id="UP001219525"/>
    </source>
</evidence>
<comment type="caution">
    <text evidence="2">The sequence shown here is derived from an EMBL/GenBank/DDBJ whole genome shotgun (WGS) entry which is preliminary data.</text>
</comment>
<accession>A0AAD6YRN9</accession>
<sequence>MNTRSEAGFSRNSSVSWGTKIKGAIQVGHGLGDAIRGSLGASDFGHNKYTTSNEIAQRGRHEIAEGLARIKGAAAVLPSAPLYDRRHSYPVQQYASSVWNRRSISADRQRPNPPTAADPFGKFYEQPYPAEQDQDYDPGFAGLGAGIDPATRKQRNDRIRPAFLAHPPSASAIETRYPASGNSQASTMTPGIPPQLYLNPARNPVPASISSGNSLRPPSAFDRVDQQSTLSADAPRSEQPSARRRSLSMLVNRTRKSMAFTGKGKSKATSNENEDGSNTSNTRLYVPDPHAIHQARSAPPTPPPHQHESALECAGYDVLSYDAKDPYPQWPSEGARGGQSSRSGNGGRLEPVRSMRIRS</sequence>
<evidence type="ECO:0000256" key="1">
    <source>
        <dbReference type="SAM" id="MobiDB-lite"/>
    </source>
</evidence>
<gene>
    <name evidence="2" type="ORF">GGX14DRAFT_555445</name>
</gene>
<name>A0AAD6YRN9_9AGAR</name>
<feature type="compositionally biased region" description="Polar residues" evidence="1">
    <location>
        <begin position="267"/>
        <end position="283"/>
    </location>
</feature>
<dbReference type="AlphaFoldDB" id="A0AAD6YRN9"/>
<feature type="region of interest" description="Disordered" evidence="1">
    <location>
        <begin position="170"/>
        <end position="359"/>
    </location>
</feature>
<evidence type="ECO:0000313" key="2">
    <source>
        <dbReference type="EMBL" id="KAJ7226854.1"/>
    </source>
</evidence>
<reference evidence="2" key="1">
    <citation type="submission" date="2023-03" db="EMBL/GenBank/DDBJ databases">
        <title>Massive genome expansion in bonnet fungi (Mycena s.s.) driven by repeated elements and novel gene families across ecological guilds.</title>
        <authorList>
            <consortium name="Lawrence Berkeley National Laboratory"/>
            <person name="Harder C.B."/>
            <person name="Miyauchi S."/>
            <person name="Viragh M."/>
            <person name="Kuo A."/>
            <person name="Thoen E."/>
            <person name="Andreopoulos B."/>
            <person name="Lu D."/>
            <person name="Skrede I."/>
            <person name="Drula E."/>
            <person name="Henrissat B."/>
            <person name="Morin E."/>
            <person name="Kohler A."/>
            <person name="Barry K."/>
            <person name="LaButti K."/>
            <person name="Morin E."/>
            <person name="Salamov A."/>
            <person name="Lipzen A."/>
            <person name="Mereny Z."/>
            <person name="Hegedus B."/>
            <person name="Baldrian P."/>
            <person name="Stursova M."/>
            <person name="Weitz H."/>
            <person name="Taylor A."/>
            <person name="Grigoriev I.V."/>
            <person name="Nagy L.G."/>
            <person name="Martin F."/>
            <person name="Kauserud H."/>
        </authorList>
    </citation>
    <scope>NUCLEOTIDE SEQUENCE</scope>
    <source>
        <strain evidence="2">9144</strain>
    </source>
</reference>
<dbReference type="EMBL" id="JARJCW010000003">
    <property type="protein sequence ID" value="KAJ7226854.1"/>
    <property type="molecule type" value="Genomic_DNA"/>
</dbReference>
<dbReference type="Proteomes" id="UP001219525">
    <property type="component" value="Unassembled WGS sequence"/>
</dbReference>
<feature type="compositionally biased region" description="Polar residues" evidence="1">
    <location>
        <begin position="180"/>
        <end position="189"/>
    </location>
</feature>
<feature type="region of interest" description="Disordered" evidence="1">
    <location>
        <begin position="102"/>
        <end position="140"/>
    </location>
</feature>
<proteinExistence type="predicted"/>
<protein>
    <submittedName>
        <fullName evidence="2">Uncharacterized protein</fullName>
    </submittedName>
</protein>